<keyword evidence="4" id="KW-1185">Reference proteome</keyword>
<dbReference type="InterPro" id="IPR006311">
    <property type="entry name" value="TAT_signal"/>
</dbReference>
<dbReference type="Pfam" id="PF16655">
    <property type="entry name" value="PhoD_N"/>
    <property type="match status" value="1"/>
</dbReference>
<feature type="domain" description="PhoD-like phosphatase metallophosphatase" evidence="1">
    <location>
        <begin position="160"/>
        <end position="484"/>
    </location>
</feature>
<dbReference type="OrthoDB" id="327733at2"/>
<evidence type="ECO:0000313" key="3">
    <source>
        <dbReference type="EMBL" id="RIQ12899.1"/>
    </source>
</evidence>
<dbReference type="Gene3D" id="2.60.40.380">
    <property type="entry name" value="Purple acid phosphatase-like, N-terminal"/>
    <property type="match status" value="1"/>
</dbReference>
<dbReference type="InterPro" id="IPR038607">
    <property type="entry name" value="PhoD-like_sf"/>
</dbReference>
<dbReference type="EMBL" id="QUAL01000394">
    <property type="protein sequence ID" value="RIQ12899.1"/>
    <property type="molecule type" value="Genomic_DNA"/>
</dbReference>
<dbReference type="SUPFAM" id="SSF56300">
    <property type="entry name" value="Metallo-dependent phosphatases"/>
    <property type="match status" value="1"/>
</dbReference>
<dbReference type="CDD" id="cd07389">
    <property type="entry name" value="MPP_PhoD"/>
    <property type="match status" value="1"/>
</dbReference>
<dbReference type="Gene3D" id="3.60.21.70">
    <property type="entry name" value="PhoD-like phosphatase"/>
    <property type="match status" value="1"/>
</dbReference>
<proteinExistence type="predicted"/>
<organism evidence="3 4">
    <name type="scientific">Jiangella rhizosphaerae</name>
    <dbReference type="NCBI Taxonomy" id="2293569"/>
    <lineage>
        <taxon>Bacteria</taxon>
        <taxon>Bacillati</taxon>
        <taxon>Actinomycetota</taxon>
        <taxon>Actinomycetes</taxon>
        <taxon>Jiangellales</taxon>
        <taxon>Jiangellaceae</taxon>
        <taxon>Jiangella</taxon>
    </lineage>
</organism>
<reference evidence="3 4" key="1">
    <citation type="submission" date="2018-09" db="EMBL/GenBank/DDBJ databases">
        <title>Isolation, diversity and antifungal activity of actinobacteria from wheat.</title>
        <authorList>
            <person name="Han C."/>
        </authorList>
    </citation>
    <scope>NUCLEOTIDE SEQUENCE [LARGE SCALE GENOMIC DNA]</scope>
    <source>
        <strain evidence="3 4">NEAU-YY265</strain>
    </source>
</reference>
<evidence type="ECO:0000313" key="4">
    <source>
        <dbReference type="Proteomes" id="UP000284057"/>
    </source>
</evidence>
<dbReference type="PANTHER" id="PTHR43606:SF2">
    <property type="entry name" value="ALKALINE PHOSPHATASE FAMILY PROTEIN (AFU_ORTHOLOGUE AFUA_5G03860)"/>
    <property type="match status" value="1"/>
</dbReference>
<dbReference type="Pfam" id="PF09423">
    <property type="entry name" value="PhoD"/>
    <property type="match status" value="1"/>
</dbReference>
<protein>
    <submittedName>
        <fullName evidence="3">Alkaline phosphatase</fullName>
    </submittedName>
</protein>
<comment type="caution">
    <text evidence="3">The sequence shown here is derived from an EMBL/GenBank/DDBJ whole genome shotgun (WGS) entry which is preliminary data.</text>
</comment>
<dbReference type="InterPro" id="IPR032093">
    <property type="entry name" value="PhoD_N"/>
</dbReference>
<dbReference type="InterPro" id="IPR029052">
    <property type="entry name" value="Metallo-depent_PP-like"/>
</dbReference>
<dbReference type="Proteomes" id="UP000284057">
    <property type="component" value="Unassembled WGS sequence"/>
</dbReference>
<accession>A0A418KIL0</accession>
<dbReference type="PANTHER" id="PTHR43606">
    <property type="entry name" value="PHOSPHATASE, PUTATIVE (AFU_ORTHOLOGUE AFUA_6G08710)-RELATED"/>
    <property type="match status" value="1"/>
</dbReference>
<evidence type="ECO:0000259" key="1">
    <source>
        <dbReference type="Pfam" id="PF09423"/>
    </source>
</evidence>
<name>A0A418KIL0_9ACTN</name>
<dbReference type="RefSeq" id="WP_119662698.1">
    <property type="nucleotide sequence ID" value="NZ_QUAL01000394.1"/>
</dbReference>
<sequence length="515" mass="56338">MAQQLTRRSILRLGGATAAVLAGTAATGGIAWASPTPPPAKLTDGVFTLGVASGDPLHDRVVIWTRLAADPVALDGSGGMPSRPVAVSWEVAHDERFTRLVRRGMTMARREEAHSVHVDVAGLEPDRWYYYRFRAEGQLSPVGRTRTAPAPDALAPSWRFAIASCQNYTAGYYTAYQDMLAGSPDIVFHLGDYIYEGGGQGNLGRGHLPDAKLATLADYRVRLGQYHSDPDLQAVHAAVPFGITWDDHELENNWAGDDADPDRPADQFAALKTASFQAYWEHMPFRAAQRPSGPSIQLYRRLRWGRLATINILDTRQYRTDHTSDIEADGPEAWEPGRTILGAEQTRWLLDGLNGSASTWNVLAQQVPFFDDPDVGAENDKWDGYRVSRQQVLEAMASGRPRNPIVLSGDIHANRAADLKLDFDDPESPTVGVEFTGTSITSGGQVAASVRHDPDPENPHFRMAGAGRGHVLVTVTPELARADYRVVDTVRQRTSPARTVTSYVVEEGRPGLSRA</sequence>
<gene>
    <name evidence="3" type="ORF">DY240_26635</name>
</gene>
<dbReference type="InterPro" id="IPR052900">
    <property type="entry name" value="Phospholipid_Metab_Enz"/>
</dbReference>
<feature type="domain" description="Phospholipase D N-terminal" evidence="2">
    <location>
        <begin position="49"/>
        <end position="147"/>
    </location>
</feature>
<dbReference type="AlphaFoldDB" id="A0A418KIL0"/>
<evidence type="ECO:0000259" key="2">
    <source>
        <dbReference type="Pfam" id="PF16655"/>
    </source>
</evidence>
<dbReference type="PROSITE" id="PS51318">
    <property type="entry name" value="TAT"/>
    <property type="match status" value="1"/>
</dbReference>
<dbReference type="InterPro" id="IPR018946">
    <property type="entry name" value="PhoD-like_MPP"/>
</dbReference>